<reference evidence="6 7" key="1">
    <citation type="journal article" date="2024" name="Nat. Commun.">
        <title>Phylogenomics reveals the evolutionary origins of lichenization in chlorophyte algae.</title>
        <authorList>
            <person name="Puginier C."/>
            <person name="Libourel C."/>
            <person name="Otte J."/>
            <person name="Skaloud P."/>
            <person name="Haon M."/>
            <person name="Grisel S."/>
            <person name="Petersen M."/>
            <person name="Berrin J.G."/>
            <person name="Delaux P.M."/>
            <person name="Dal Grande F."/>
            <person name="Keller J."/>
        </authorList>
    </citation>
    <scope>NUCLEOTIDE SEQUENCE [LARGE SCALE GENOMIC DNA]</scope>
    <source>
        <strain evidence="6 7">SAG 245.80</strain>
    </source>
</reference>
<dbReference type="PANTHER" id="PTHR31268">
    <property type="match status" value="1"/>
</dbReference>
<dbReference type="InterPro" id="IPR017853">
    <property type="entry name" value="GH"/>
</dbReference>
<dbReference type="InterPro" id="IPR013785">
    <property type="entry name" value="Aldolase_TIM"/>
</dbReference>
<evidence type="ECO:0000313" key="6">
    <source>
        <dbReference type="EMBL" id="KAK9840661.1"/>
    </source>
</evidence>
<dbReference type="InterPro" id="IPR008811">
    <property type="entry name" value="Glycosyl_hydrolases_36"/>
</dbReference>
<name>A0AAW1S3T1_9CHLO</name>
<protein>
    <recommendedName>
        <fullName evidence="2">galactinol--sucrose galactosyltransferase</fullName>
        <ecNumber evidence="2">2.4.1.82</ecNumber>
    </recommendedName>
</protein>
<dbReference type="Proteomes" id="UP001445335">
    <property type="component" value="Unassembled WGS sequence"/>
</dbReference>
<keyword evidence="7" id="KW-1185">Reference proteome</keyword>
<organism evidence="6 7">
    <name type="scientific">Elliptochloris bilobata</name>
    <dbReference type="NCBI Taxonomy" id="381761"/>
    <lineage>
        <taxon>Eukaryota</taxon>
        <taxon>Viridiplantae</taxon>
        <taxon>Chlorophyta</taxon>
        <taxon>core chlorophytes</taxon>
        <taxon>Trebouxiophyceae</taxon>
        <taxon>Trebouxiophyceae incertae sedis</taxon>
        <taxon>Elliptochloris clade</taxon>
        <taxon>Elliptochloris</taxon>
    </lineage>
</organism>
<dbReference type="SUPFAM" id="SSF51445">
    <property type="entry name" value="(Trans)glycosidases"/>
    <property type="match status" value="2"/>
</dbReference>
<comment type="catalytic activity">
    <reaction evidence="4">
        <text>alpha-D-galactosyl-(1-&gt;3)-1D-myo-inositol + sucrose = raffinose + myo-inositol</text>
        <dbReference type="Rhea" id="RHEA:20161"/>
        <dbReference type="ChEBI" id="CHEBI:16634"/>
        <dbReference type="ChEBI" id="CHEBI:17268"/>
        <dbReference type="ChEBI" id="CHEBI:17505"/>
        <dbReference type="ChEBI" id="CHEBI:17992"/>
        <dbReference type="EC" id="2.4.1.82"/>
    </reaction>
</comment>
<proteinExistence type="inferred from homology"/>
<dbReference type="AlphaFoldDB" id="A0AAW1S3T1"/>
<evidence type="ECO:0000256" key="5">
    <source>
        <dbReference type="SAM" id="MobiDB-lite"/>
    </source>
</evidence>
<keyword evidence="3" id="KW-0119">Carbohydrate metabolism</keyword>
<dbReference type="GO" id="GO:0047274">
    <property type="term" value="F:galactinol-sucrose galactosyltransferase activity"/>
    <property type="evidence" value="ECO:0007669"/>
    <property type="project" value="UniProtKB-EC"/>
</dbReference>
<dbReference type="PANTHER" id="PTHR31268:SF32">
    <property type="entry name" value="GALACTINOL--SUCROSE GALACTOSYLTRANSFERASE 2-RELATED"/>
    <property type="match status" value="1"/>
</dbReference>
<sequence length="864" mass="93056">MSWNLLRFPTRFTAVPRSSRQLSCAPDRADPLARPRVARPAGPAGTPTSLEDAAVGSLCCKRFLACARIKIYWMTPEWGSCARDLPPETQFLLLQLADGGPYAVLLPLIDSGQFRATLRPPGRKEAADLLRMRIESGDEGVAAVHWDCALLIAAGRDPYALVDAAMAEAARLSGTAKPRAAKKLPDFVDVFGWCTWDAFYSRVSAEGINEGLAALNAGGTPPRFLIIDDGWQCTDVDPGLRPALTPADIPRLEAELQVLLRGAKAMPMASSGGGALSNLANEASYDEDEVETARERIASLAARMEGRPLGPLARRVAAVKGYAIGLFEIVLALIYKLFIEHAPADSWRIRWFGDLARGPLRKRLLRYYAETADQVQRLLRVSANGKFSSPHAGPEVPVSRPEALASVVGHIRDQYAVSYIFCWHSLYGYWAGVSPDTPELADLSPRIVMPRPSSGVVEIDPTYAWSMQVLSGVGVVPNIDALYSEMHSYLAGAGIDGVKVDCQSTLDMIGAAPGMGGGAALSAGYHRALEASVVQHFPGNNCINCMCHSTNDLYRMADTALVRSSDDFWPRDTASHTTHIAVNAGNAMFLAALLQPDWDMFHSKHPAALLHATARVVSGGPLYVSDHPGEHDFALLRRLVLPDGTILRCRGGPGRPTVDCLFADVMRDNKSLLKVWNTNEYGAVVAVFNTQGASWDRARRGFVEHRAPKAPLRAVVAPSDVPAFANAPETRFIAWVDSVQTACVLTAHDNLHVLLARGESDIITLLPIRAVGGVSVAPIGFVNMLNASGAVEHFELGGSAGVRAVATMRIRGCGQLAVYCSRTPSHLTLSGEAADFSYSTDRSIVSVAVQQSKGLLNEVVIEFG</sequence>
<dbReference type="Gene3D" id="3.20.20.70">
    <property type="entry name" value="Aldolase class I"/>
    <property type="match status" value="1"/>
</dbReference>
<comment type="similarity">
    <text evidence="1">Belongs to the glycosyl hydrolases 36 family.</text>
</comment>
<gene>
    <name evidence="6" type="ORF">WJX81_007861</name>
</gene>
<evidence type="ECO:0000256" key="2">
    <source>
        <dbReference type="ARBA" id="ARBA00012708"/>
    </source>
</evidence>
<dbReference type="Pfam" id="PF05691">
    <property type="entry name" value="Raffinose_syn"/>
    <property type="match status" value="2"/>
</dbReference>
<dbReference type="EC" id="2.4.1.82" evidence="2"/>
<evidence type="ECO:0000256" key="3">
    <source>
        <dbReference type="ARBA" id="ARBA00023277"/>
    </source>
</evidence>
<evidence type="ECO:0000256" key="4">
    <source>
        <dbReference type="ARBA" id="ARBA00049426"/>
    </source>
</evidence>
<feature type="region of interest" description="Disordered" evidence="5">
    <location>
        <begin position="23"/>
        <end position="49"/>
    </location>
</feature>
<accession>A0AAW1S3T1</accession>
<evidence type="ECO:0000313" key="7">
    <source>
        <dbReference type="Proteomes" id="UP001445335"/>
    </source>
</evidence>
<evidence type="ECO:0000256" key="1">
    <source>
        <dbReference type="ARBA" id="ARBA00007240"/>
    </source>
</evidence>
<feature type="compositionally biased region" description="Low complexity" evidence="5">
    <location>
        <begin position="34"/>
        <end position="48"/>
    </location>
</feature>
<dbReference type="EMBL" id="JALJOU010000013">
    <property type="protein sequence ID" value="KAK9840661.1"/>
    <property type="molecule type" value="Genomic_DNA"/>
</dbReference>
<comment type="caution">
    <text evidence="6">The sequence shown here is derived from an EMBL/GenBank/DDBJ whole genome shotgun (WGS) entry which is preliminary data.</text>
</comment>